<dbReference type="PRINTS" id="PR00320">
    <property type="entry name" value="GPROTEINBRPT"/>
</dbReference>
<dbReference type="Pfam" id="PF12937">
    <property type="entry name" value="F-box-like"/>
    <property type="match status" value="1"/>
</dbReference>
<accession>A0A3G5ABA5</accession>
<protein>
    <submittedName>
        <fullName evidence="4">WD domain-containing protein</fullName>
    </submittedName>
</protein>
<dbReference type="InterPro" id="IPR036322">
    <property type="entry name" value="WD40_repeat_dom_sf"/>
</dbReference>
<sequence>MSLTAKAAGRQKYGKLSSLPRSIVEFILAWLEARDLFRVGRVSVAWNKIIARDTVWRLCVLSKWSPSSANAKRIVGVSSRGPSNTDWRSRYRELVRITRNWKMGHYEEVVLYGHTARVNTVSCGANILISCSEDKTIRIWDIQTRSCLHVLEGHTKPITDMRFDEKEVISASEDGTVRIWSIATGKEERRFQTIDHHDALMKAGGSDIDGLTFSVHRLKSTSDRIFCGGFQGQLYIWDRERGNPLHTILTPFPSILSSDRLPVQCIDAEGENLVVGVGDNVFLYDLIIHNGEYPSLPRLTLHHSSVRTIRILTPTLKTIVTIGNAHILIFSMTTGLLLQSLLIRVQGFIPDDIHEIQSPMQIFDRFVLETPDKEADSPDLSHVRVWRAFGQKITEVDAFKILVSSHHAKCSNTEVLVIADRPDHGLTLHDFTIPTPPIKKCQCVIS</sequence>
<dbReference type="PROSITE" id="PS50082">
    <property type="entry name" value="WD_REPEATS_2"/>
    <property type="match status" value="2"/>
</dbReference>
<keyword evidence="2" id="KW-0677">Repeat</keyword>
<dbReference type="PROSITE" id="PS00678">
    <property type="entry name" value="WD_REPEATS_1"/>
    <property type="match status" value="1"/>
</dbReference>
<dbReference type="InterPro" id="IPR020472">
    <property type="entry name" value="WD40_PAC1"/>
</dbReference>
<reference evidence="4" key="1">
    <citation type="submission" date="2018-10" db="EMBL/GenBank/DDBJ databases">
        <title>Hidden diversity of soil giant viruses.</title>
        <authorList>
            <person name="Schulz F."/>
            <person name="Alteio L."/>
            <person name="Goudeau D."/>
            <person name="Ryan E.M."/>
            <person name="Malmstrom R.R."/>
            <person name="Blanchard J."/>
            <person name="Woyke T."/>
        </authorList>
    </citation>
    <scope>NUCLEOTIDE SEQUENCE</scope>
    <source>
        <strain evidence="4">HYV1</strain>
    </source>
</reference>
<dbReference type="PANTHER" id="PTHR44436">
    <property type="entry name" value="F-BOX/WD REPEAT-CONTAINING PROTEIN 2"/>
    <property type="match status" value="1"/>
</dbReference>
<dbReference type="InterPro" id="IPR042627">
    <property type="entry name" value="FBXW2"/>
</dbReference>
<dbReference type="EMBL" id="MK072409">
    <property type="protein sequence ID" value="AYV84508.1"/>
    <property type="molecule type" value="Genomic_DNA"/>
</dbReference>
<feature type="domain" description="F-box" evidence="3">
    <location>
        <begin position="13"/>
        <end position="59"/>
    </location>
</feature>
<evidence type="ECO:0000256" key="1">
    <source>
        <dbReference type="ARBA" id="ARBA00022574"/>
    </source>
</evidence>
<dbReference type="SUPFAM" id="SSF50978">
    <property type="entry name" value="WD40 repeat-like"/>
    <property type="match status" value="1"/>
</dbReference>
<gene>
    <name evidence="4" type="ORF">Hyperionvirus27_28</name>
</gene>
<dbReference type="Gene3D" id="1.20.1280.50">
    <property type="match status" value="1"/>
</dbReference>
<dbReference type="InterPro" id="IPR001680">
    <property type="entry name" value="WD40_rpt"/>
</dbReference>
<dbReference type="PANTHER" id="PTHR44436:SF1">
    <property type="entry name" value="F-BOX_WD REPEAT-CONTAINING PROTEIN 2"/>
    <property type="match status" value="1"/>
</dbReference>
<dbReference type="PROSITE" id="PS50294">
    <property type="entry name" value="WD_REPEATS_REGION"/>
    <property type="match status" value="2"/>
</dbReference>
<evidence type="ECO:0000256" key="2">
    <source>
        <dbReference type="ARBA" id="ARBA00022737"/>
    </source>
</evidence>
<dbReference type="Gene3D" id="2.130.10.10">
    <property type="entry name" value="YVTN repeat-like/Quinoprotein amine dehydrogenase"/>
    <property type="match status" value="1"/>
</dbReference>
<keyword evidence="1" id="KW-0853">WD repeat</keyword>
<name>A0A3G5ABA5_9VIRU</name>
<dbReference type="SMART" id="SM00320">
    <property type="entry name" value="WD40"/>
    <property type="match status" value="3"/>
</dbReference>
<dbReference type="InterPro" id="IPR036047">
    <property type="entry name" value="F-box-like_dom_sf"/>
</dbReference>
<dbReference type="InterPro" id="IPR019775">
    <property type="entry name" value="WD40_repeat_CS"/>
</dbReference>
<dbReference type="InterPro" id="IPR001810">
    <property type="entry name" value="F-box_dom"/>
</dbReference>
<dbReference type="InterPro" id="IPR015943">
    <property type="entry name" value="WD40/YVTN_repeat-like_dom_sf"/>
</dbReference>
<evidence type="ECO:0000313" key="4">
    <source>
        <dbReference type="EMBL" id="AYV84508.1"/>
    </source>
</evidence>
<dbReference type="SUPFAM" id="SSF81383">
    <property type="entry name" value="F-box domain"/>
    <property type="match status" value="1"/>
</dbReference>
<dbReference type="PROSITE" id="PS50181">
    <property type="entry name" value="FBOX"/>
    <property type="match status" value="1"/>
</dbReference>
<organism evidence="4">
    <name type="scientific">Hyperionvirus sp</name>
    <dbReference type="NCBI Taxonomy" id="2487770"/>
    <lineage>
        <taxon>Viruses</taxon>
        <taxon>Varidnaviria</taxon>
        <taxon>Bamfordvirae</taxon>
        <taxon>Nucleocytoviricota</taxon>
        <taxon>Megaviricetes</taxon>
        <taxon>Imitervirales</taxon>
        <taxon>Mimiviridae</taxon>
        <taxon>Klosneuvirinae</taxon>
    </lineage>
</organism>
<dbReference type="SMART" id="SM00256">
    <property type="entry name" value="FBOX"/>
    <property type="match status" value="1"/>
</dbReference>
<proteinExistence type="predicted"/>
<dbReference type="Pfam" id="PF00400">
    <property type="entry name" value="WD40"/>
    <property type="match status" value="2"/>
</dbReference>
<evidence type="ECO:0000259" key="3">
    <source>
        <dbReference type="PROSITE" id="PS50181"/>
    </source>
</evidence>